<dbReference type="InterPro" id="IPR039123">
    <property type="entry name" value="PPTC7"/>
</dbReference>
<dbReference type="InterPro" id="IPR036457">
    <property type="entry name" value="PPM-type-like_dom_sf"/>
</dbReference>
<evidence type="ECO:0000313" key="6">
    <source>
        <dbReference type="Proteomes" id="UP001054889"/>
    </source>
</evidence>
<keyword evidence="6" id="KW-1185">Reference proteome</keyword>
<proteinExistence type="inferred from homology"/>
<comment type="caution">
    <text evidence="5">The sequence shown here is derived from an EMBL/GenBank/DDBJ whole genome shotgun (WGS) entry which is preliminary data.</text>
</comment>
<gene>
    <name evidence="5" type="primary">gb09154</name>
    <name evidence="5" type="ORF">PR202_gb09154</name>
</gene>
<comment type="cofactor">
    <cofactor evidence="3">
        <name>Mg(2+)</name>
        <dbReference type="ChEBI" id="CHEBI:18420"/>
    </cofactor>
</comment>
<dbReference type="GO" id="GO:0046872">
    <property type="term" value="F:metal ion binding"/>
    <property type="evidence" value="ECO:0007669"/>
    <property type="project" value="UniProtKB-UniRule"/>
</dbReference>
<dbReference type="InterPro" id="IPR001932">
    <property type="entry name" value="PPM-type_phosphatase-like_dom"/>
</dbReference>
<dbReference type="AlphaFoldDB" id="A0AAV5EGI4"/>
<comment type="similarity">
    <text evidence="3">Belongs to the PP2C family.</text>
</comment>
<evidence type="ECO:0000259" key="4">
    <source>
        <dbReference type="PROSITE" id="PS51746"/>
    </source>
</evidence>
<organism evidence="5 6">
    <name type="scientific">Eleusine coracana subsp. coracana</name>
    <dbReference type="NCBI Taxonomy" id="191504"/>
    <lineage>
        <taxon>Eukaryota</taxon>
        <taxon>Viridiplantae</taxon>
        <taxon>Streptophyta</taxon>
        <taxon>Embryophyta</taxon>
        <taxon>Tracheophyta</taxon>
        <taxon>Spermatophyta</taxon>
        <taxon>Magnoliopsida</taxon>
        <taxon>Liliopsida</taxon>
        <taxon>Poales</taxon>
        <taxon>Poaceae</taxon>
        <taxon>PACMAD clade</taxon>
        <taxon>Chloridoideae</taxon>
        <taxon>Cynodonteae</taxon>
        <taxon>Eleusininae</taxon>
        <taxon>Eleusine</taxon>
    </lineage>
</organism>
<sequence length="195" mass="20847">MHNAYTEVAALAPPGTHAVCPLALLDRAYRKTVESRTPAGSTAVILSLAGGTLRWAYVGDSGFAVFRDGRLFRRSRPQQHEFNCPYHLSSKVTSASISHADVGEVAAMEGDVVVVGTDGLFDNVSDDEMERVVEMGAAIGFSPKNMADVIAGVAYEASRCSYRDTPYSVARRKERGTTSTGGKADDITVIVAFIV</sequence>
<comment type="catalytic activity">
    <reaction evidence="1 3">
        <text>O-phospho-L-seryl-[protein] + H2O = L-seryl-[protein] + phosphate</text>
        <dbReference type="Rhea" id="RHEA:20629"/>
        <dbReference type="Rhea" id="RHEA-COMP:9863"/>
        <dbReference type="Rhea" id="RHEA-COMP:11604"/>
        <dbReference type="ChEBI" id="CHEBI:15377"/>
        <dbReference type="ChEBI" id="CHEBI:29999"/>
        <dbReference type="ChEBI" id="CHEBI:43474"/>
        <dbReference type="ChEBI" id="CHEBI:83421"/>
        <dbReference type="EC" id="3.1.3.16"/>
    </reaction>
</comment>
<dbReference type="PROSITE" id="PS51746">
    <property type="entry name" value="PPM_2"/>
    <property type="match status" value="1"/>
</dbReference>
<dbReference type="EC" id="3.1.3.16" evidence="3"/>
<dbReference type="PANTHER" id="PTHR12320:SF87">
    <property type="entry name" value="PROTEIN PHOSPHATASE 2C 24-RELATED"/>
    <property type="match status" value="1"/>
</dbReference>
<keyword evidence="3" id="KW-0378">Hydrolase</keyword>
<keyword evidence="3" id="KW-0464">Manganese</keyword>
<reference evidence="5" key="1">
    <citation type="journal article" date="2018" name="DNA Res.">
        <title>Multiple hybrid de novo genome assembly of finger millet, an orphan allotetraploid crop.</title>
        <authorList>
            <person name="Hatakeyama M."/>
            <person name="Aluri S."/>
            <person name="Balachadran M.T."/>
            <person name="Sivarajan S.R."/>
            <person name="Patrignani A."/>
            <person name="Gruter S."/>
            <person name="Poveda L."/>
            <person name="Shimizu-Inatsugi R."/>
            <person name="Baeten J."/>
            <person name="Francoijs K.J."/>
            <person name="Nataraja K.N."/>
            <person name="Reddy Y.A.N."/>
            <person name="Phadnis S."/>
            <person name="Ravikumar R.L."/>
            <person name="Schlapbach R."/>
            <person name="Sreeman S.M."/>
            <person name="Shimizu K.K."/>
        </authorList>
    </citation>
    <scope>NUCLEOTIDE SEQUENCE</scope>
</reference>
<evidence type="ECO:0000256" key="1">
    <source>
        <dbReference type="ARBA" id="ARBA00047761"/>
    </source>
</evidence>
<accession>A0AAV5EGI4</accession>
<evidence type="ECO:0000313" key="5">
    <source>
        <dbReference type="EMBL" id="GJN21656.1"/>
    </source>
</evidence>
<keyword evidence="3" id="KW-0479">Metal-binding</keyword>
<evidence type="ECO:0000256" key="2">
    <source>
        <dbReference type="ARBA" id="ARBA00048336"/>
    </source>
</evidence>
<reference evidence="5" key="2">
    <citation type="submission" date="2021-12" db="EMBL/GenBank/DDBJ databases">
        <title>Resequencing data analysis of finger millet.</title>
        <authorList>
            <person name="Hatakeyama M."/>
            <person name="Aluri S."/>
            <person name="Balachadran M.T."/>
            <person name="Sivarajan S.R."/>
            <person name="Poveda L."/>
            <person name="Shimizu-Inatsugi R."/>
            <person name="Schlapbach R."/>
            <person name="Sreeman S.M."/>
            <person name="Shimizu K.K."/>
        </authorList>
    </citation>
    <scope>NUCLEOTIDE SEQUENCE</scope>
</reference>
<evidence type="ECO:0000256" key="3">
    <source>
        <dbReference type="RuleBase" id="RU366020"/>
    </source>
</evidence>
<dbReference type="PANTHER" id="PTHR12320">
    <property type="entry name" value="PROTEIN PHOSPHATASE 2C"/>
    <property type="match status" value="1"/>
</dbReference>
<keyword evidence="3" id="KW-0904">Protein phosphatase</keyword>
<dbReference type="Gene3D" id="3.60.40.10">
    <property type="entry name" value="PPM-type phosphatase domain"/>
    <property type="match status" value="1"/>
</dbReference>
<keyword evidence="3" id="KW-0460">Magnesium</keyword>
<dbReference type="GO" id="GO:0004722">
    <property type="term" value="F:protein serine/threonine phosphatase activity"/>
    <property type="evidence" value="ECO:0007669"/>
    <property type="project" value="UniProtKB-EC"/>
</dbReference>
<feature type="domain" description="PPM-type phosphatase" evidence="4">
    <location>
        <begin position="1"/>
        <end position="194"/>
    </location>
</feature>
<protein>
    <recommendedName>
        <fullName evidence="3">Protein phosphatase</fullName>
        <ecNumber evidence="3">3.1.3.16</ecNumber>
    </recommendedName>
</protein>
<comment type="cofactor">
    <cofactor evidence="3">
        <name>Mn(2+)</name>
        <dbReference type="ChEBI" id="CHEBI:29035"/>
    </cofactor>
</comment>
<dbReference type="Proteomes" id="UP001054889">
    <property type="component" value="Unassembled WGS sequence"/>
</dbReference>
<dbReference type="EMBL" id="BQKI01000075">
    <property type="protein sequence ID" value="GJN21656.1"/>
    <property type="molecule type" value="Genomic_DNA"/>
</dbReference>
<name>A0AAV5EGI4_ELECO</name>
<comment type="catalytic activity">
    <reaction evidence="2 3">
        <text>O-phospho-L-threonyl-[protein] + H2O = L-threonyl-[protein] + phosphate</text>
        <dbReference type="Rhea" id="RHEA:47004"/>
        <dbReference type="Rhea" id="RHEA-COMP:11060"/>
        <dbReference type="Rhea" id="RHEA-COMP:11605"/>
        <dbReference type="ChEBI" id="CHEBI:15377"/>
        <dbReference type="ChEBI" id="CHEBI:30013"/>
        <dbReference type="ChEBI" id="CHEBI:43474"/>
        <dbReference type="ChEBI" id="CHEBI:61977"/>
        <dbReference type="EC" id="3.1.3.16"/>
    </reaction>
</comment>
<dbReference type="SUPFAM" id="SSF81606">
    <property type="entry name" value="PP2C-like"/>
    <property type="match status" value="1"/>
</dbReference>